<feature type="domain" description="Histidine kinase" evidence="7">
    <location>
        <begin position="176"/>
        <end position="392"/>
    </location>
</feature>
<evidence type="ECO:0000256" key="6">
    <source>
        <dbReference type="PROSITE-ProRule" id="PRU00169"/>
    </source>
</evidence>
<feature type="modified residue" description="4-aspartylphosphate" evidence="6">
    <location>
        <position position="464"/>
    </location>
</feature>
<dbReference type="Pfam" id="PF02518">
    <property type="entry name" value="HATPase_c"/>
    <property type="match status" value="1"/>
</dbReference>
<dbReference type="Gene3D" id="3.30.565.10">
    <property type="entry name" value="Histidine kinase-like ATPase, C-terminal domain"/>
    <property type="match status" value="1"/>
</dbReference>
<keyword evidence="3 6" id="KW-0597">Phosphoprotein</keyword>
<dbReference type="PROSITE" id="PS50110">
    <property type="entry name" value="RESPONSE_REGULATORY"/>
    <property type="match status" value="1"/>
</dbReference>
<dbReference type="PANTHER" id="PTHR43047">
    <property type="entry name" value="TWO-COMPONENT HISTIDINE PROTEIN KINASE"/>
    <property type="match status" value="1"/>
</dbReference>
<keyword evidence="4" id="KW-0808">Transferase</keyword>
<dbReference type="InterPro" id="IPR003594">
    <property type="entry name" value="HATPase_dom"/>
</dbReference>
<dbReference type="RefSeq" id="WP_261755979.1">
    <property type="nucleotide sequence ID" value="NZ_CP104562.2"/>
</dbReference>
<dbReference type="Gene3D" id="1.10.287.130">
    <property type="match status" value="1"/>
</dbReference>
<dbReference type="SUPFAM" id="SSF47384">
    <property type="entry name" value="Homodimeric domain of signal transducing histidine kinase"/>
    <property type="match status" value="1"/>
</dbReference>
<dbReference type="Proteomes" id="UP001064933">
    <property type="component" value="Chromosome"/>
</dbReference>
<evidence type="ECO:0000259" key="8">
    <source>
        <dbReference type="PROSITE" id="PS50110"/>
    </source>
</evidence>
<dbReference type="EMBL" id="CP104562">
    <property type="protein sequence ID" value="UXH76246.1"/>
    <property type="molecule type" value="Genomic_DNA"/>
</dbReference>
<dbReference type="InterPro" id="IPR004358">
    <property type="entry name" value="Sig_transdc_His_kin-like_C"/>
</dbReference>
<dbReference type="PRINTS" id="PR00344">
    <property type="entry name" value="BCTRLSENSOR"/>
</dbReference>
<feature type="domain" description="Response regulatory" evidence="8">
    <location>
        <begin position="415"/>
        <end position="531"/>
    </location>
</feature>
<keyword evidence="5" id="KW-0418">Kinase</keyword>
<evidence type="ECO:0000256" key="3">
    <source>
        <dbReference type="ARBA" id="ARBA00022553"/>
    </source>
</evidence>
<reference evidence="9" key="1">
    <citation type="submission" date="2022-10" db="EMBL/GenBank/DDBJ databases">
        <title>Characterization and whole genome sequencing of a new Roseateles species, isolated from fresh water.</title>
        <authorList>
            <person name="Guliayeva D.Y."/>
            <person name="Akhremchuk A.E."/>
            <person name="Sikolenko M.A."/>
            <person name="Valentovich L.N."/>
            <person name="Sidarenka A.V."/>
        </authorList>
    </citation>
    <scope>NUCLEOTIDE SEQUENCE</scope>
    <source>
        <strain evidence="9">BIM B-1768</strain>
    </source>
</reference>
<dbReference type="InterPro" id="IPR001789">
    <property type="entry name" value="Sig_transdc_resp-reg_receiver"/>
</dbReference>
<dbReference type="CDD" id="cd17580">
    <property type="entry name" value="REC_2_DhkD-like"/>
    <property type="match status" value="1"/>
</dbReference>
<evidence type="ECO:0000256" key="1">
    <source>
        <dbReference type="ARBA" id="ARBA00000085"/>
    </source>
</evidence>
<dbReference type="PROSITE" id="PS50109">
    <property type="entry name" value="HIS_KIN"/>
    <property type="match status" value="1"/>
</dbReference>
<keyword evidence="10" id="KW-1185">Reference proteome</keyword>
<dbReference type="SUPFAM" id="SSF55874">
    <property type="entry name" value="ATPase domain of HSP90 chaperone/DNA topoisomerase II/histidine kinase"/>
    <property type="match status" value="1"/>
</dbReference>
<dbReference type="InterPro" id="IPR036890">
    <property type="entry name" value="HATPase_C_sf"/>
</dbReference>
<dbReference type="EC" id="2.7.13.3" evidence="2"/>
<dbReference type="SUPFAM" id="SSF52172">
    <property type="entry name" value="CheY-like"/>
    <property type="match status" value="1"/>
</dbReference>
<gene>
    <name evidence="9" type="ORF">N4261_14340</name>
</gene>
<dbReference type="Gene3D" id="3.40.50.2300">
    <property type="match status" value="1"/>
</dbReference>
<evidence type="ECO:0000256" key="4">
    <source>
        <dbReference type="ARBA" id="ARBA00022679"/>
    </source>
</evidence>
<dbReference type="InterPro" id="IPR011006">
    <property type="entry name" value="CheY-like_superfamily"/>
</dbReference>
<dbReference type="InterPro" id="IPR036097">
    <property type="entry name" value="HisK_dim/P_sf"/>
</dbReference>
<protein>
    <recommendedName>
        <fullName evidence="2">histidine kinase</fullName>
        <ecNumber evidence="2">2.7.13.3</ecNumber>
    </recommendedName>
</protein>
<comment type="catalytic activity">
    <reaction evidence="1">
        <text>ATP + protein L-histidine = ADP + protein N-phospho-L-histidine.</text>
        <dbReference type="EC" id="2.7.13.3"/>
    </reaction>
</comment>
<dbReference type="Pfam" id="PF00512">
    <property type="entry name" value="HisKA"/>
    <property type="match status" value="1"/>
</dbReference>
<dbReference type="CDD" id="cd00082">
    <property type="entry name" value="HisKA"/>
    <property type="match status" value="1"/>
</dbReference>
<dbReference type="InterPro" id="IPR003661">
    <property type="entry name" value="HisK_dim/P_dom"/>
</dbReference>
<dbReference type="InterPro" id="IPR005467">
    <property type="entry name" value="His_kinase_dom"/>
</dbReference>
<sequence>MGHSNFQSGAADEALRDLMGLLALPALWVGRDAATVLQLTTEAVNRIVGTAVCLVWAPLTADAAPVIQMQVGGVKVAHEPYWADFIHACRQMPEGPEDPLPQESPLGPLRVVRLHLGPAGRAGSLWFGSSRPDFPSAHQSAFMRAAATLAATGLHAARLDQERERAASAKDEFLAMLGHELRNPLAPISTALHLIKMRGDGLGREHQIIERQVGHLSKLVDDLLDITRITRGKVELTREAIDIRLLLTDAIEGVSPLLEERNHLLRVECEVDPALRLMGDRGRLRQVLVNLLSNAAKYTPTQGEIQISAREVDSRLRIDVEDNGAGIDSHLLPRIFELFEQGSTTLDRSNGGLGIGLAIVRRLVEMHGGAVEVHSAGPGLGARFRVDLPVERHLPAPTTGAADAQAPVARPAQGRVLVVDDNRDAAETLGMALRYCGFEVVTTTLPQEALDRVRTERFDAAVLDIGMPVIDGYELADQMRRELGDAAPRLIALTGYGQSSDREKALASGFDEHLVKPIDLDLLLRTLERLVPSASP</sequence>
<evidence type="ECO:0000313" key="9">
    <source>
        <dbReference type="EMBL" id="UXH76246.1"/>
    </source>
</evidence>
<dbReference type="Pfam" id="PF00072">
    <property type="entry name" value="Response_reg"/>
    <property type="match status" value="1"/>
</dbReference>
<evidence type="ECO:0000256" key="5">
    <source>
        <dbReference type="ARBA" id="ARBA00022777"/>
    </source>
</evidence>
<evidence type="ECO:0000313" key="10">
    <source>
        <dbReference type="Proteomes" id="UP001064933"/>
    </source>
</evidence>
<dbReference type="GO" id="GO:0005524">
    <property type="term" value="F:ATP binding"/>
    <property type="evidence" value="ECO:0007669"/>
    <property type="project" value="UniProtKB-KW"/>
</dbReference>
<organism evidence="9 10">
    <name type="scientific">Roseateles amylovorans</name>
    <dbReference type="NCBI Taxonomy" id="2978473"/>
    <lineage>
        <taxon>Bacteria</taxon>
        <taxon>Pseudomonadati</taxon>
        <taxon>Pseudomonadota</taxon>
        <taxon>Betaproteobacteria</taxon>
        <taxon>Burkholderiales</taxon>
        <taxon>Sphaerotilaceae</taxon>
        <taxon>Roseateles</taxon>
    </lineage>
</organism>
<name>A0ABY6ASN1_9BURK</name>
<keyword evidence="9" id="KW-0067">ATP-binding</keyword>
<evidence type="ECO:0000256" key="2">
    <source>
        <dbReference type="ARBA" id="ARBA00012438"/>
    </source>
</evidence>
<dbReference type="PANTHER" id="PTHR43047:SF72">
    <property type="entry name" value="OSMOSENSING HISTIDINE PROTEIN KINASE SLN1"/>
    <property type="match status" value="1"/>
</dbReference>
<dbReference type="SMART" id="SM00448">
    <property type="entry name" value="REC"/>
    <property type="match status" value="1"/>
</dbReference>
<keyword evidence="9" id="KW-0547">Nucleotide-binding</keyword>
<proteinExistence type="predicted"/>
<accession>A0ABY6ASN1</accession>
<dbReference type="SMART" id="SM00387">
    <property type="entry name" value="HATPase_c"/>
    <property type="match status" value="1"/>
</dbReference>
<evidence type="ECO:0000259" key="7">
    <source>
        <dbReference type="PROSITE" id="PS50109"/>
    </source>
</evidence>
<dbReference type="SMART" id="SM00388">
    <property type="entry name" value="HisKA"/>
    <property type="match status" value="1"/>
</dbReference>